<gene>
    <name evidence="1" type="ORF">K470DRAFT_261148</name>
</gene>
<reference evidence="1" key="1">
    <citation type="journal article" date="2020" name="Stud. Mycol.">
        <title>101 Dothideomycetes genomes: a test case for predicting lifestyles and emergence of pathogens.</title>
        <authorList>
            <person name="Haridas S."/>
            <person name="Albert R."/>
            <person name="Binder M."/>
            <person name="Bloem J."/>
            <person name="Labutti K."/>
            <person name="Salamov A."/>
            <person name="Andreopoulos B."/>
            <person name="Baker S."/>
            <person name="Barry K."/>
            <person name="Bills G."/>
            <person name="Bluhm B."/>
            <person name="Cannon C."/>
            <person name="Castanera R."/>
            <person name="Culley D."/>
            <person name="Daum C."/>
            <person name="Ezra D."/>
            <person name="Gonzalez J."/>
            <person name="Henrissat B."/>
            <person name="Kuo A."/>
            <person name="Liang C."/>
            <person name="Lipzen A."/>
            <person name="Lutzoni F."/>
            <person name="Magnuson J."/>
            <person name="Mondo S."/>
            <person name="Nolan M."/>
            <person name="Ohm R."/>
            <person name="Pangilinan J."/>
            <person name="Park H.-J."/>
            <person name="Ramirez L."/>
            <person name="Alfaro M."/>
            <person name="Sun H."/>
            <person name="Tritt A."/>
            <person name="Yoshinaga Y."/>
            <person name="Zwiers L.-H."/>
            <person name="Turgeon B."/>
            <person name="Goodwin S."/>
            <person name="Spatafora J."/>
            <person name="Crous P."/>
            <person name="Grigoriev I."/>
        </authorList>
    </citation>
    <scope>NUCLEOTIDE SEQUENCE</scope>
    <source>
        <strain evidence="1">CBS 480.64</strain>
    </source>
</reference>
<dbReference type="AlphaFoldDB" id="A0A6A7BNZ7"/>
<dbReference type="EMBL" id="MU006072">
    <property type="protein sequence ID" value="KAF2857074.1"/>
    <property type="molecule type" value="Genomic_DNA"/>
</dbReference>
<evidence type="ECO:0000313" key="2">
    <source>
        <dbReference type="Proteomes" id="UP000799421"/>
    </source>
</evidence>
<protein>
    <submittedName>
        <fullName evidence="1">Uncharacterized protein</fullName>
    </submittedName>
</protein>
<sequence>MFRLSVRSTLFKIVFDTAPQRVLYAAHSENASILFGITACIVVGRSQSTIVTAEEKHRTWKIRQSQLVARSITKLASMRGMMISR</sequence>
<keyword evidence="2" id="KW-1185">Reference proteome</keyword>
<dbReference type="Proteomes" id="UP000799421">
    <property type="component" value="Unassembled WGS sequence"/>
</dbReference>
<proteinExistence type="predicted"/>
<evidence type="ECO:0000313" key="1">
    <source>
        <dbReference type="EMBL" id="KAF2857074.1"/>
    </source>
</evidence>
<accession>A0A6A7BNZ7</accession>
<name>A0A6A7BNZ7_9PEZI</name>
<organism evidence="1 2">
    <name type="scientific">Piedraia hortae CBS 480.64</name>
    <dbReference type="NCBI Taxonomy" id="1314780"/>
    <lineage>
        <taxon>Eukaryota</taxon>
        <taxon>Fungi</taxon>
        <taxon>Dikarya</taxon>
        <taxon>Ascomycota</taxon>
        <taxon>Pezizomycotina</taxon>
        <taxon>Dothideomycetes</taxon>
        <taxon>Dothideomycetidae</taxon>
        <taxon>Capnodiales</taxon>
        <taxon>Piedraiaceae</taxon>
        <taxon>Piedraia</taxon>
    </lineage>
</organism>